<dbReference type="Gene3D" id="3.30.420.10">
    <property type="entry name" value="Ribonuclease H-like superfamily/Ribonuclease H"/>
    <property type="match status" value="1"/>
</dbReference>
<dbReference type="Proteomes" id="UP000031668">
    <property type="component" value="Unassembled WGS sequence"/>
</dbReference>
<proteinExistence type="predicted"/>
<dbReference type="InterPro" id="IPR038717">
    <property type="entry name" value="Tc1-like_DDE_dom"/>
</dbReference>
<reference evidence="2 3" key="1">
    <citation type="journal article" date="2014" name="Genome Biol. Evol.">
        <title>The genome of the myxosporean Thelohanellus kitauei shows adaptations to nutrient acquisition within its fish host.</title>
        <authorList>
            <person name="Yang Y."/>
            <person name="Xiong J."/>
            <person name="Zhou Z."/>
            <person name="Huo F."/>
            <person name="Miao W."/>
            <person name="Ran C."/>
            <person name="Liu Y."/>
            <person name="Zhang J."/>
            <person name="Feng J."/>
            <person name="Wang M."/>
            <person name="Wang M."/>
            <person name="Wang L."/>
            <person name="Yao B."/>
        </authorList>
    </citation>
    <scope>NUCLEOTIDE SEQUENCE [LARGE SCALE GENOMIC DNA]</scope>
    <source>
        <strain evidence="2">Wuqing</strain>
    </source>
</reference>
<dbReference type="GO" id="GO:0003676">
    <property type="term" value="F:nucleic acid binding"/>
    <property type="evidence" value="ECO:0007669"/>
    <property type="project" value="InterPro"/>
</dbReference>
<name>A0A0C2N3Y2_THEKT</name>
<dbReference type="AlphaFoldDB" id="A0A0C2N3Y2"/>
<accession>A0A0C2N3Y2</accession>
<keyword evidence="3" id="KW-1185">Reference proteome</keyword>
<dbReference type="InterPro" id="IPR036397">
    <property type="entry name" value="RNaseH_sf"/>
</dbReference>
<evidence type="ECO:0000313" key="2">
    <source>
        <dbReference type="EMBL" id="KII71030.1"/>
    </source>
</evidence>
<dbReference type="OrthoDB" id="2142724at2759"/>
<dbReference type="EMBL" id="JWZT01001873">
    <property type="protein sequence ID" value="KII71030.1"/>
    <property type="molecule type" value="Genomic_DNA"/>
</dbReference>
<evidence type="ECO:0000259" key="1">
    <source>
        <dbReference type="Pfam" id="PF13358"/>
    </source>
</evidence>
<feature type="domain" description="Tc1-like transposase DDE" evidence="1">
    <location>
        <begin position="36"/>
        <end position="89"/>
    </location>
</feature>
<evidence type="ECO:0000313" key="3">
    <source>
        <dbReference type="Proteomes" id="UP000031668"/>
    </source>
</evidence>
<comment type="caution">
    <text evidence="2">The sequence shown here is derived from an EMBL/GenBank/DDBJ whole genome shotgun (WGS) entry which is preliminary data.</text>
</comment>
<organism evidence="2 3">
    <name type="scientific">Thelohanellus kitauei</name>
    <name type="common">Myxosporean</name>
    <dbReference type="NCBI Taxonomy" id="669202"/>
    <lineage>
        <taxon>Eukaryota</taxon>
        <taxon>Metazoa</taxon>
        <taxon>Cnidaria</taxon>
        <taxon>Myxozoa</taxon>
        <taxon>Myxosporea</taxon>
        <taxon>Bivalvulida</taxon>
        <taxon>Platysporina</taxon>
        <taxon>Myxobolidae</taxon>
        <taxon>Thelohanellus</taxon>
    </lineage>
</organism>
<dbReference type="Pfam" id="PF13358">
    <property type="entry name" value="DDE_3"/>
    <property type="match status" value="1"/>
</dbReference>
<protein>
    <recommendedName>
        <fullName evidence="1">Tc1-like transposase DDE domain-containing protein</fullName>
    </recommendedName>
</protein>
<sequence length="99" mass="12053">MLFTWHSSRHKIIDSMKYILVDTSWRPLNISCTTEYKFFIMDNVKFHKTNRVQIMLQENVRVVTYLPPYLPFFNPIEKFVLEMKEHYTNSVPEIRNRPV</sequence>
<gene>
    <name evidence="2" type="ORF">RF11_07205</name>
</gene>